<evidence type="ECO:0000313" key="1">
    <source>
        <dbReference type="Ensembl" id="ENSNBRP00000014062.1"/>
    </source>
</evidence>
<reference evidence="1" key="1">
    <citation type="submission" date="2025-08" db="UniProtKB">
        <authorList>
            <consortium name="Ensembl"/>
        </authorList>
    </citation>
    <scope>IDENTIFICATION</scope>
</reference>
<reference evidence="1" key="2">
    <citation type="submission" date="2025-09" db="UniProtKB">
        <authorList>
            <consortium name="Ensembl"/>
        </authorList>
    </citation>
    <scope>IDENTIFICATION</scope>
</reference>
<dbReference type="Proteomes" id="UP000261580">
    <property type="component" value="Unassembled WGS sequence"/>
</dbReference>
<dbReference type="Ensembl" id="ENSNBRT00000014445.1">
    <property type="protein sequence ID" value="ENSNBRP00000014062.1"/>
    <property type="gene ID" value="ENSNBRG00000010869.1"/>
</dbReference>
<organism evidence="1 2">
    <name type="scientific">Neolamprologus brichardi</name>
    <name type="common">Fairy cichlid</name>
    <name type="synonym">Lamprologus brichardi</name>
    <dbReference type="NCBI Taxonomy" id="32507"/>
    <lineage>
        <taxon>Eukaryota</taxon>
        <taxon>Metazoa</taxon>
        <taxon>Chordata</taxon>
        <taxon>Craniata</taxon>
        <taxon>Vertebrata</taxon>
        <taxon>Euteleostomi</taxon>
        <taxon>Actinopterygii</taxon>
        <taxon>Neopterygii</taxon>
        <taxon>Teleostei</taxon>
        <taxon>Neoteleostei</taxon>
        <taxon>Acanthomorphata</taxon>
        <taxon>Ovalentaria</taxon>
        <taxon>Cichlomorphae</taxon>
        <taxon>Cichliformes</taxon>
        <taxon>Cichlidae</taxon>
        <taxon>African cichlids</taxon>
        <taxon>Pseudocrenilabrinae</taxon>
        <taxon>Lamprologini</taxon>
        <taxon>Neolamprologus</taxon>
    </lineage>
</organism>
<name>A0A3Q4HBK6_NEOBR</name>
<dbReference type="Bgee" id="ENSNBRG00000010869">
    <property type="expression patterns" value="Expressed in blood and 6 other cell types or tissues"/>
</dbReference>
<protein>
    <submittedName>
        <fullName evidence="1">Uncharacterized protein</fullName>
    </submittedName>
</protein>
<dbReference type="AlphaFoldDB" id="A0A3Q4HBK6"/>
<proteinExistence type="predicted"/>
<evidence type="ECO:0000313" key="2">
    <source>
        <dbReference type="Proteomes" id="UP000261580"/>
    </source>
</evidence>
<accession>A0A3Q4HBK6</accession>
<sequence length="75" mass="8017">MSSYDSPLLCFRFLPHVSETKLCNIVTSCEAVGVCGHGVVLSLSSSFFIAPPPSLSAPNFCPISCRSNKKKAIIL</sequence>
<keyword evidence="2" id="KW-1185">Reference proteome</keyword>